<proteinExistence type="predicted"/>
<dbReference type="PROSITE" id="PS50119">
    <property type="entry name" value="ZF_BBOX"/>
    <property type="match status" value="1"/>
</dbReference>
<dbReference type="GO" id="GO:0005164">
    <property type="term" value="F:tumor necrosis factor receptor binding"/>
    <property type="evidence" value="ECO:0007669"/>
    <property type="project" value="TreeGrafter"/>
</dbReference>
<dbReference type="Gene3D" id="3.30.160.60">
    <property type="entry name" value="Classic Zinc Finger"/>
    <property type="match status" value="1"/>
</dbReference>
<dbReference type="PANTHER" id="PTHR36754:SF2">
    <property type="entry name" value="E3 UBIQUITIN-PROTEIN LIGASE TRIM37"/>
    <property type="match status" value="1"/>
</dbReference>
<reference evidence="4" key="2">
    <citation type="submission" date="2020-05" db="UniProtKB">
        <authorList>
            <consortium name="EnsemblMetazoa"/>
        </authorList>
    </citation>
    <scope>IDENTIFICATION</scope>
    <source>
        <strain evidence="4">LVP_AGWG</strain>
    </source>
</reference>
<dbReference type="InterPro" id="IPR053003">
    <property type="entry name" value="TRIM_RBCC_E3_ubiq-ligases"/>
</dbReference>
<evidence type="ECO:0000256" key="2">
    <source>
        <dbReference type="ARBA" id="ARBA00022771"/>
    </source>
</evidence>
<keyword evidence="5" id="KW-1185">Reference proteome</keyword>
<accession>A0A1S4EWV2</accession>
<dbReference type="PROSITE" id="PS50089">
    <property type="entry name" value="ZF_RING_2"/>
    <property type="match status" value="1"/>
</dbReference>
<evidence type="ECO:0000313" key="4">
    <source>
        <dbReference type="EnsemblMetazoa" id="AAEL000776-PA"/>
    </source>
</evidence>
<reference evidence="4 5" key="1">
    <citation type="submission" date="2017-06" db="EMBL/GenBank/DDBJ databases">
        <title>Aedes aegypti genome working group (AGWG) sequencing and assembly.</title>
        <authorList>
            <consortium name="Aedes aegypti Genome Working Group (AGWG)"/>
            <person name="Matthews B.J."/>
        </authorList>
    </citation>
    <scope>NUCLEOTIDE SEQUENCE [LARGE SCALE GENOMIC DNA]</scope>
    <source>
        <strain evidence="4 5">LVP_AGWG</strain>
    </source>
</reference>
<dbReference type="InterPro" id="IPR013083">
    <property type="entry name" value="Znf_RING/FYVE/PHD"/>
</dbReference>
<evidence type="ECO:0000313" key="5">
    <source>
        <dbReference type="Proteomes" id="UP000008820"/>
    </source>
</evidence>
<dbReference type="SMART" id="SM00336">
    <property type="entry name" value="BBOX"/>
    <property type="match status" value="1"/>
</dbReference>
<dbReference type="SUPFAM" id="SSF57850">
    <property type="entry name" value="RING/U-box"/>
    <property type="match status" value="1"/>
</dbReference>
<keyword evidence="2" id="KW-0863">Zinc-finger</keyword>
<dbReference type="Proteomes" id="UP000008820">
    <property type="component" value="Chromosome 3"/>
</dbReference>
<keyword evidence="1" id="KW-0479">Metal-binding</keyword>
<dbReference type="CDD" id="cd19769">
    <property type="entry name" value="Bbox2_TRIM16-like"/>
    <property type="match status" value="1"/>
</dbReference>
<dbReference type="GO" id="GO:0051865">
    <property type="term" value="P:protein autoubiquitination"/>
    <property type="evidence" value="ECO:0007669"/>
    <property type="project" value="TreeGrafter"/>
</dbReference>
<dbReference type="GO" id="GO:0006513">
    <property type="term" value="P:protein monoubiquitination"/>
    <property type="evidence" value="ECO:0007669"/>
    <property type="project" value="TreeGrafter"/>
</dbReference>
<dbReference type="InterPro" id="IPR000315">
    <property type="entry name" value="Znf_B-box"/>
</dbReference>
<dbReference type="Pfam" id="PF00643">
    <property type="entry name" value="zf-B_box"/>
    <property type="match status" value="1"/>
</dbReference>
<dbReference type="EnsemblMetazoa" id="AAEL000776-RA">
    <property type="protein sequence ID" value="AAEL000776-PA"/>
    <property type="gene ID" value="AAEL000776"/>
</dbReference>
<dbReference type="AlphaFoldDB" id="A0A1S4EWV2"/>
<evidence type="ECO:0000256" key="3">
    <source>
        <dbReference type="ARBA" id="ARBA00022833"/>
    </source>
</evidence>
<dbReference type="GO" id="GO:0005778">
    <property type="term" value="C:peroxisomal membrane"/>
    <property type="evidence" value="ECO:0007669"/>
    <property type="project" value="TreeGrafter"/>
</dbReference>
<dbReference type="GO" id="GO:0070842">
    <property type="term" value="P:aggresome assembly"/>
    <property type="evidence" value="ECO:0007669"/>
    <property type="project" value="TreeGrafter"/>
</dbReference>
<name>A0A1S4EWV2_AEDAE</name>
<evidence type="ECO:0000256" key="1">
    <source>
        <dbReference type="ARBA" id="ARBA00022723"/>
    </source>
</evidence>
<dbReference type="Gene3D" id="3.30.40.10">
    <property type="entry name" value="Zinc/RING finger domain, C3HC4 (zinc finger)"/>
    <property type="match status" value="1"/>
</dbReference>
<dbReference type="SUPFAM" id="SSF57845">
    <property type="entry name" value="B-box zinc-binding domain"/>
    <property type="match status" value="1"/>
</dbReference>
<dbReference type="OrthoDB" id="654191at2759"/>
<keyword evidence="3" id="KW-0862">Zinc</keyword>
<dbReference type="GO" id="GO:0016235">
    <property type="term" value="C:aggresome"/>
    <property type="evidence" value="ECO:0007669"/>
    <property type="project" value="TreeGrafter"/>
</dbReference>
<dbReference type="VEuPathDB" id="VectorBase:AAEL000776"/>
<protein>
    <submittedName>
        <fullName evidence="4">Uncharacterized protein</fullName>
    </submittedName>
</protein>
<dbReference type="InParanoid" id="A0A1S4EWV2"/>
<dbReference type="PANTHER" id="PTHR36754">
    <property type="entry name" value="E3 UBIQUITIN-PROTEIN LIGASE TRIM37"/>
    <property type="match status" value="1"/>
</dbReference>
<dbReference type="InterPro" id="IPR001841">
    <property type="entry name" value="Znf_RING"/>
</dbReference>
<organism evidence="4 5">
    <name type="scientific">Aedes aegypti</name>
    <name type="common">Yellowfever mosquito</name>
    <name type="synonym">Culex aegypti</name>
    <dbReference type="NCBI Taxonomy" id="7159"/>
    <lineage>
        <taxon>Eukaryota</taxon>
        <taxon>Metazoa</taxon>
        <taxon>Ecdysozoa</taxon>
        <taxon>Arthropoda</taxon>
        <taxon>Hexapoda</taxon>
        <taxon>Insecta</taxon>
        <taxon>Pterygota</taxon>
        <taxon>Neoptera</taxon>
        <taxon>Endopterygota</taxon>
        <taxon>Diptera</taxon>
        <taxon>Nematocera</taxon>
        <taxon>Culicoidea</taxon>
        <taxon>Culicidae</taxon>
        <taxon>Culicinae</taxon>
        <taxon>Aedini</taxon>
        <taxon>Aedes</taxon>
        <taxon>Stegomyia</taxon>
    </lineage>
</organism>
<gene>
    <name evidence="4" type="primary">5566598</name>
</gene>
<dbReference type="GO" id="GO:0008270">
    <property type="term" value="F:zinc ion binding"/>
    <property type="evidence" value="ECO:0007669"/>
    <property type="project" value="UniProtKB-KW"/>
</dbReference>
<dbReference type="GO" id="GO:0061630">
    <property type="term" value="F:ubiquitin protein ligase activity"/>
    <property type="evidence" value="ECO:0007669"/>
    <property type="project" value="TreeGrafter"/>
</dbReference>
<sequence>MSMGEFLRIPSMEQTKEIAKHWLDDKINTDELFACAICHNAISVEHPIHCPQCSNLFCATCIDQWFNTGGPRPSTVSNVKRCPCCQAKVTMNQFTYCRVYQEVREMIDSLNNSMEELILQLRKPVVFCEKHNKELILFCQECHKCICVKCVLVDRHRGHIDQVLELDDAREKLKIAILRENNFLVNRLAVLNKVNARLLTRENDMHRSCDAVVNEMNFAVDAIIEKIHEDKDERIQKEIAPVKEATKRQQEEVESIIQQSFELANEQTSPDVLVKTYQMIQAIKKMHYEPFPVEQPQDIKFTNPITPPPLEVRFSVPCFSQRILRSCTVFSVPQSFDGFMLQLKGYHDSDEDVIKLSLRILEGYDINDIKVVCYPMREGEPLVRCMDLKKGEDNTVLEFSNFTEMGGFLDTMLDELIIEMKLSLWGTYYAKCAHKDWCIKKLSGLKEVMEDIQKSS</sequence>
<dbReference type="GO" id="GO:0031625">
    <property type="term" value="F:ubiquitin protein ligase binding"/>
    <property type="evidence" value="ECO:0007669"/>
    <property type="project" value="TreeGrafter"/>
</dbReference>